<name>I4VHU9_9GAMM</name>
<gene>
    <name evidence="1" type="ORF">UU7_17328</name>
</gene>
<accession>I4VHU9</accession>
<sequence>MNANTKLEITSQQELEELIAKEKDAISNDKELKKRFAKLDKLIQKNITVRDFEAYLQNHEELLVRLGNIPAFKEDVWN</sequence>
<keyword evidence="2" id="KW-1185">Reference proteome</keyword>
<organism evidence="1 2">
    <name type="scientific">Rhodanobacter spathiphylli B39</name>
    <dbReference type="NCBI Taxonomy" id="1163407"/>
    <lineage>
        <taxon>Bacteria</taxon>
        <taxon>Pseudomonadati</taxon>
        <taxon>Pseudomonadota</taxon>
        <taxon>Gammaproteobacteria</taxon>
        <taxon>Lysobacterales</taxon>
        <taxon>Rhodanobacteraceae</taxon>
        <taxon>Rhodanobacter</taxon>
    </lineage>
</organism>
<dbReference type="Proteomes" id="UP000003226">
    <property type="component" value="Unassembled WGS sequence"/>
</dbReference>
<evidence type="ECO:0000313" key="1">
    <source>
        <dbReference type="EMBL" id="EIL86790.1"/>
    </source>
</evidence>
<evidence type="ECO:0000313" key="2">
    <source>
        <dbReference type="Proteomes" id="UP000003226"/>
    </source>
</evidence>
<feature type="non-terminal residue" evidence="1">
    <location>
        <position position="78"/>
    </location>
</feature>
<dbReference type="AlphaFoldDB" id="I4VHU9"/>
<proteinExistence type="predicted"/>
<reference evidence="1 2" key="1">
    <citation type="journal article" date="2012" name="J. Bacteriol.">
        <title>Genome sequences for six rhodanobacter strains, isolated from soils and the terrestrial subsurface, with variable denitrification capabilities.</title>
        <authorList>
            <person name="Kostka J.E."/>
            <person name="Green S.J."/>
            <person name="Rishishwar L."/>
            <person name="Prakash O."/>
            <person name="Katz L.S."/>
            <person name="Marino-Ramirez L."/>
            <person name="Jordan I.K."/>
            <person name="Munk C."/>
            <person name="Ivanova N."/>
            <person name="Mikhailova N."/>
            <person name="Watson D.B."/>
            <person name="Brown S.D."/>
            <person name="Palumbo A.V."/>
            <person name="Brooks S.C."/>
        </authorList>
    </citation>
    <scope>NUCLEOTIDE SEQUENCE [LARGE SCALE GENOMIC DNA]</scope>
    <source>
        <strain evidence="1 2">B39</strain>
    </source>
</reference>
<comment type="caution">
    <text evidence="1">The sequence shown here is derived from an EMBL/GenBank/DDBJ whole genome shotgun (WGS) entry which is preliminary data.</text>
</comment>
<protein>
    <submittedName>
        <fullName evidence="1">Uncharacterized protein</fullName>
    </submittedName>
</protein>
<dbReference type="EMBL" id="AJXT01000203">
    <property type="protein sequence ID" value="EIL86790.1"/>
    <property type="molecule type" value="Genomic_DNA"/>
</dbReference>